<dbReference type="GO" id="GO:0004930">
    <property type="term" value="F:G protein-coupled receptor activity"/>
    <property type="evidence" value="ECO:0007669"/>
    <property type="project" value="UniProtKB-KW"/>
</dbReference>
<evidence type="ECO:0000256" key="7">
    <source>
        <dbReference type="ARBA" id="ARBA00023157"/>
    </source>
</evidence>
<evidence type="ECO:0000256" key="1">
    <source>
        <dbReference type="ARBA" id="ARBA00004651"/>
    </source>
</evidence>
<feature type="region of interest" description="Disordered" evidence="11">
    <location>
        <begin position="225"/>
        <end position="253"/>
    </location>
</feature>
<dbReference type="PROSITE" id="PS00237">
    <property type="entry name" value="G_PROTEIN_RECEP_F1_1"/>
    <property type="match status" value="1"/>
</dbReference>
<dbReference type="EMBL" id="JAUCMV010000004">
    <property type="protein sequence ID" value="KAK0403988.1"/>
    <property type="molecule type" value="Genomic_DNA"/>
</dbReference>
<dbReference type="AlphaFoldDB" id="A0AA39HDT3"/>
<keyword evidence="8 10" id="KW-0675">Receptor</keyword>
<reference evidence="14" key="1">
    <citation type="submission" date="2023-06" db="EMBL/GenBank/DDBJ databases">
        <title>Genomic analysis of the entomopathogenic nematode Steinernema hermaphroditum.</title>
        <authorList>
            <person name="Schwarz E.M."/>
            <person name="Heppert J.K."/>
            <person name="Baniya A."/>
            <person name="Schwartz H.T."/>
            <person name="Tan C.-H."/>
            <person name="Antoshechkin I."/>
            <person name="Sternberg P.W."/>
            <person name="Goodrich-Blair H."/>
            <person name="Dillman A.R."/>
        </authorList>
    </citation>
    <scope>NUCLEOTIDE SEQUENCE</scope>
    <source>
        <strain evidence="14">PS9179</strain>
        <tissue evidence="14">Whole animal</tissue>
    </source>
</reference>
<dbReference type="Gene3D" id="1.20.1070.10">
    <property type="entry name" value="Rhodopsin 7-helix transmembrane proteins"/>
    <property type="match status" value="2"/>
</dbReference>
<feature type="transmembrane region" description="Helical" evidence="12">
    <location>
        <begin position="64"/>
        <end position="84"/>
    </location>
</feature>
<dbReference type="InterPro" id="IPR000276">
    <property type="entry name" value="GPCR_Rhodpsn"/>
</dbReference>
<feature type="transmembrane region" description="Helical" evidence="12">
    <location>
        <begin position="345"/>
        <end position="367"/>
    </location>
</feature>
<evidence type="ECO:0000256" key="8">
    <source>
        <dbReference type="ARBA" id="ARBA00023170"/>
    </source>
</evidence>
<dbReference type="PRINTS" id="PR00237">
    <property type="entry name" value="GPCRRHODOPSN"/>
</dbReference>
<comment type="similarity">
    <text evidence="10">Belongs to the G-protein coupled receptor 1 family.</text>
</comment>
<dbReference type="Pfam" id="PF00001">
    <property type="entry name" value="7tm_1"/>
    <property type="match status" value="1"/>
</dbReference>
<feature type="transmembrane region" description="Helical" evidence="12">
    <location>
        <begin position="188"/>
        <end position="209"/>
    </location>
</feature>
<organism evidence="14 15">
    <name type="scientific">Steinernema hermaphroditum</name>
    <dbReference type="NCBI Taxonomy" id="289476"/>
    <lineage>
        <taxon>Eukaryota</taxon>
        <taxon>Metazoa</taxon>
        <taxon>Ecdysozoa</taxon>
        <taxon>Nematoda</taxon>
        <taxon>Chromadorea</taxon>
        <taxon>Rhabditida</taxon>
        <taxon>Tylenchina</taxon>
        <taxon>Panagrolaimomorpha</taxon>
        <taxon>Strongyloidoidea</taxon>
        <taxon>Steinernematidae</taxon>
        <taxon>Steinernema</taxon>
    </lineage>
</organism>
<keyword evidence="2" id="KW-1003">Cell membrane</keyword>
<feature type="compositionally biased region" description="Basic residues" evidence="11">
    <location>
        <begin position="235"/>
        <end position="246"/>
    </location>
</feature>
<dbReference type="InterPro" id="IPR017452">
    <property type="entry name" value="GPCR_Rhodpsn_7TM"/>
</dbReference>
<evidence type="ECO:0000256" key="2">
    <source>
        <dbReference type="ARBA" id="ARBA00022475"/>
    </source>
</evidence>
<keyword evidence="9 10" id="KW-0807">Transducer</keyword>
<evidence type="ECO:0000256" key="12">
    <source>
        <dbReference type="SAM" id="Phobius"/>
    </source>
</evidence>
<evidence type="ECO:0000313" key="15">
    <source>
        <dbReference type="Proteomes" id="UP001175271"/>
    </source>
</evidence>
<feature type="domain" description="G-protein coupled receptors family 1 profile" evidence="13">
    <location>
        <begin position="44"/>
        <end position="399"/>
    </location>
</feature>
<dbReference type="PROSITE" id="PS50262">
    <property type="entry name" value="G_PROTEIN_RECEP_F1_2"/>
    <property type="match status" value="1"/>
</dbReference>
<comment type="caution">
    <text evidence="14">The sequence shown here is derived from an EMBL/GenBank/DDBJ whole genome shotgun (WGS) entry which is preliminary data.</text>
</comment>
<dbReference type="SMART" id="SM01381">
    <property type="entry name" value="7TM_GPCR_Srsx"/>
    <property type="match status" value="1"/>
</dbReference>
<evidence type="ECO:0000256" key="6">
    <source>
        <dbReference type="ARBA" id="ARBA00023136"/>
    </source>
</evidence>
<evidence type="ECO:0000256" key="11">
    <source>
        <dbReference type="SAM" id="MobiDB-lite"/>
    </source>
</evidence>
<feature type="transmembrane region" description="Helical" evidence="12">
    <location>
        <begin position="29"/>
        <end position="52"/>
    </location>
</feature>
<evidence type="ECO:0000256" key="9">
    <source>
        <dbReference type="ARBA" id="ARBA00023224"/>
    </source>
</evidence>
<evidence type="ECO:0000313" key="14">
    <source>
        <dbReference type="EMBL" id="KAK0403988.1"/>
    </source>
</evidence>
<keyword evidence="6 12" id="KW-0472">Membrane</keyword>
<dbReference type="PANTHER" id="PTHR24248:SF125">
    <property type="entry name" value="DOPAMINE D2-LIKE RECEPTOR"/>
    <property type="match status" value="1"/>
</dbReference>
<comment type="subcellular location">
    <subcellularLocation>
        <location evidence="1">Cell membrane</location>
        <topology evidence="1">Multi-pass membrane protein</topology>
    </subcellularLocation>
</comment>
<accession>A0AA39HDT3</accession>
<evidence type="ECO:0000256" key="10">
    <source>
        <dbReference type="RuleBase" id="RU000688"/>
    </source>
</evidence>
<dbReference type="Proteomes" id="UP001175271">
    <property type="component" value="Unassembled WGS sequence"/>
</dbReference>
<name>A0AA39HDT3_9BILA</name>
<keyword evidence="5 10" id="KW-0297">G-protein coupled receptor</keyword>
<feature type="transmembrane region" description="Helical" evidence="12">
    <location>
        <begin position="379"/>
        <end position="402"/>
    </location>
</feature>
<keyword evidence="15" id="KW-1185">Reference proteome</keyword>
<feature type="region of interest" description="Disordered" evidence="11">
    <location>
        <begin position="474"/>
        <end position="619"/>
    </location>
</feature>
<gene>
    <name evidence="14" type="ORF">QR680_017226</name>
</gene>
<proteinExistence type="inferred from homology"/>
<evidence type="ECO:0000259" key="13">
    <source>
        <dbReference type="PROSITE" id="PS50262"/>
    </source>
</evidence>
<keyword evidence="4 12" id="KW-1133">Transmembrane helix</keyword>
<dbReference type="PANTHER" id="PTHR24248">
    <property type="entry name" value="ADRENERGIC RECEPTOR-RELATED G-PROTEIN COUPLED RECEPTOR"/>
    <property type="match status" value="1"/>
</dbReference>
<evidence type="ECO:0000256" key="5">
    <source>
        <dbReference type="ARBA" id="ARBA00023040"/>
    </source>
</evidence>
<dbReference type="SUPFAM" id="SSF81321">
    <property type="entry name" value="Family A G protein-coupled receptor-like"/>
    <property type="match status" value="1"/>
</dbReference>
<sequence length="619" mass="69390">MESSAWSFTSAVADGTRGLPEAGSGFSRVLWTFGPAVLSVIGVGNVLVFLAIGTDRRLQNKTNFSLFSLAIADLLVCVLVMPLWMVTHGRYGAGYVSYRLCFTYVYADVFLCTASIVHMSMISLDRYVGLSRPFMKSRKSRKAIGVQIVSIWLLTSVITSPLAILAYNDESNVFDREHQTCGVFNRGFMLYGSLFSFVPSLFLSVFTYVQTLKILNDKASLSSHNGHDHFNNGLRRSRPPTRKNTHGSRNGTAVHKASSFSYTSLGTPNAVSRKPTCASALSAGHVETVLREEAPKKPSPFRAKIDRLRDRTSSMLTIISSKMGRKSSMHSTSEKIANERKATRVLAVVFCTFLVCWCPFFTYNIIYAVCAERCAIPEFMSTLFLWLGYISSTMNPLIYTIFNRRWRLAFRRILLGQCFRRDPRSLNYSRNQTFVPAETHTWSNFDRPLAAKENGGASTMVAWGVEPFREPFRRENSVDSSGRGNSVRRLQRHPTRLSYRQNSESSGVGSLEQPWRPLRSDKVSLPETQKPSVSSDKPLLALSDEDDTESFHSAADEKLLLEEENTDFPRASEMRRSATGLPPPPAASLPKSRSSDDFGSDDQLRSEELRSMLQKETFL</sequence>
<keyword evidence="7" id="KW-1015">Disulfide bond</keyword>
<dbReference type="GO" id="GO:0005886">
    <property type="term" value="C:plasma membrane"/>
    <property type="evidence" value="ECO:0007669"/>
    <property type="project" value="UniProtKB-SubCell"/>
</dbReference>
<feature type="compositionally biased region" description="Polar residues" evidence="11">
    <location>
        <begin position="526"/>
        <end position="535"/>
    </location>
</feature>
<feature type="transmembrane region" description="Helical" evidence="12">
    <location>
        <begin position="104"/>
        <end position="124"/>
    </location>
</feature>
<evidence type="ECO:0000256" key="3">
    <source>
        <dbReference type="ARBA" id="ARBA00022692"/>
    </source>
</evidence>
<feature type="compositionally biased region" description="Polar residues" evidence="11">
    <location>
        <begin position="498"/>
        <end position="508"/>
    </location>
</feature>
<evidence type="ECO:0000256" key="4">
    <source>
        <dbReference type="ARBA" id="ARBA00022989"/>
    </source>
</evidence>
<feature type="transmembrane region" description="Helical" evidence="12">
    <location>
        <begin position="144"/>
        <end position="168"/>
    </location>
</feature>
<protein>
    <recommendedName>
        <fullName evidence="13">G-protein coupled receptors family 1 profile domain-containing protein</fullName>
    </recommendedName>
</protein>
<keyword evidence="3 10" id="KW-0812">Transmembrane</keyword>